<proteinExistence type="predicted"/>
<sequence>MDILTVVVAKPLLQGADAGEDSLSSEDAPQAIDVDAALQTLPNVAANPTASTVVVKPLLQNGAAGEDSPSSAEAPQGIAKIQQNEIHSNLNGALIPHTDAMVAVVARPNPDHRTSDEDNDAAQISGNGSKDSSPSEGMSWPDPLEVRCEQQSQSLLISQSSAAQQLPEIAPLDQSTSSAQLSPLLSQKLLEIEGVIHSAESNLDTQSLNIDKSKSEFLTPQSSNTEGKSSQNNSLNSSIQKSKNIVSAKQ</sequence>
<feature type="region of interest" description="Disordered" evidence="1">
    <location>
        <begin position="109"/>
        <end position="142"/>
    </location>
</feature>
<dbReference type="AlphaFoldDB" id="A0AAV1CKR5"/>
<feature type="region of interest" description="Disordered" evidence="1">
    <location>
        <begin position="214"/>
        <end position="250"/>
    </location>
</feature>
<dbReference type="EMBL" id="OX459119">
    <property type="protein sequence ID" value="CAI9096006.1"/>
    <property type="molecule type" value="Genomic_DNA"/>
</dbReference>
<protein>
    <submittedName>
        <fullName evidence="2">OLC1v1032066C1</fullName>
    </submittedName>
</protein>
<feature type="compositionally biased region" description="Low complexity" evidence="1">
    <location>
        <begin position="228"/>
        <end position="250"/>
    </location>
</feature>
<organism evidence="2 3">
    <name type="scientific">Oldenlandia corymbosa var. corymbosa</name>
    <dbReference type="NCBI Taxonomy" id="529605"/>
    <lineage>
        <taxon>Eukaryota</taxon>
        <taxon>Viridiplantae</taxon>
        <taxon>Streptophyta</taxon>
        <taxon>Embryophyta</taxon>
        <taxon>Tracheophyta</taxon>
        <taxon>Spermatophyta</taxon>
        <taxon>Magnoliopsida</taxon>
        <taxon>eudicotyledons</taxon>
        <taxon>Gunneridae</taxon>
        <taxon>Pentapetalae</taxon>
        <taxon>asterids</taxon>
        <taxon>lamiids</taxon>
        <taxon>Gentianales</taxon>
        <taxon>Rubiaceae</taxon>
        <taxon>Rubioideae</taxon>
        <taxon>Spermacoceae</taxon>
        <taxon>Hedyotis-Oldenlandia complex</taxon>
        <taxon>Oldenlandia</taxon>
    </lineage>
</organism>
<feature type="compositionally biased region" description="Polar residues" evidence="1">
    <location>
        <begin position="214"/>
        <end position="227"/>
    </location>
</feature>
<reference evidence="2" key="1">
    <citation type="submission" date="2023-03" db="EMBL/GenBank/DDBJ databases">
        <authorList>
            <person name="Julca I."/>
        </authorList>
    </citation>
    <scope>NUCLEOTIDE SEQUENCE</scope>
</reference>
<accession>A0AAV1CKR5</accession>
<feature type="compositionally biased region" description="Polar residues" evidence="1">
    <location>
        <begin position="122"/>
        <end position="136"/>
    </location>
</feature>
<evidence type="ECO:0000256" key="1">
    <source>
        <dbReference type="SAM" id="MobiDB-lite"/>
    </source>
</evidence>
<keyword evidence="3" id="KW-1185">Reference proteome</keyword>
<evidence type="ECO:0000313" key="2">
    <source>
        <dbReference type="EMBL" id="CAI9096006.1"/>
    </source>
</evidence>
<evidence type="ECO:0000313" key="3">
    <source>
        <dbReference type="Proteomes" id="UP001161247"/>
    </source>
</evidence>
<dbReference type="Proteomes" id="UP001161247">
    <property type="component" value="Chromosome 2"/>
</dbReference>
<name>A0AAV1CKR5_OLDCO</name>
<gene>
    <name evidence="2" type="ORF">OLC1_LOCUS6858</name>
</gene>